<sequence>MSYQPCILSKVHGGANSPTAQHSIADHTTDNHWIKASETPKHTEGYRGQHVLQPCAIKLSLGPHWIPRLVRETSCSFIGADRQIGSIGHGNHISNTNKTTGFTA</sequence>
<keyword evidence="2" id="KW-1185">Reference proteome</keyword>
<evidence type="ECO:0000313" key="2">
    <source>
        <dbReference type="Proteomes" id="UP001438707"/>
    </source>
</evidence>
<reference evidence="1 2" key="1">
    <citation type="journal article" date="2024" name="Nat. Commun.">
        <title>Phylogenomics reveals the evolutionary origins of lichenization in chlorophyte algae.</title>
        <authorList>
            <person name="Puginier C."/>
            <person name="Libourel C."/>
            <person name="Otte J."/>
            <person name="Skaloud P."/>
            <person name="Haon M."/>
            <person name="Grisel S."/>
            <person name="Petersen M."/>
            <person name="Berrin J.G."/>
            <person name="Delaux P.M."/>
            <person name="Dal Grande F."/>
            <person name="Keller J."/>
        </authorList>
    </citation>
    <scope>NUCLEOTIDE SEQUENCE [LARGE SCALE GENOMIC DNA]</scope>
    <source>
        <strain evidence="1 2">SAG 2145</strain>
    </source>
</reference>
<comment type="caution">
    <text evidence="1">The sequence shown here is derived from an EMBL/GenBank/DDBJ whole genome shotgun (WGS) entry which is preliminary data.</text>
</comment>
<name>A0AAW1S9J5_9CHLO</name>
<evidence type="ECO:0000313" key="1">
    <source>
        <dbReference type="EMBL" id="KAK9842933.1"/>
    </source>
</evidence>
<proteinExistence type="predicted"/>
<protein>
    <submittedName>
        <fullName evidence="1">Uncharacterized protein</fullName>
    </submittedName>
</protein>
<organism evidence="1 2">
    <name type="scientific">Apatococcus lobatus</name>
    <dbReference type="NCBI Taxonomy" id="904363"/>
    <lineage>
        <taxon>Eukaryota</taxon>
        <taxon>Viridiplantae</taxon>
        <taxon>Chlorophyta</taxon>
        <taxon>core chlorophytes</taxon>
        <taxon>Trebouxiophyceae</taxon>
        <taxon>Chlorellales</taxon>
        <taxon>Chlorellaceae</taxon>
        <taxon>Apatococcus</taxon>
    </lineage>
</organism>
<dbReference type="EMBL" id="JALJOS010000002">
    <property type="protein sequence ID" value="KAK9842933.1"/>
    <property type="molecule type" value="Genomic_DNA"/>
</dbReference>
<accession>A0AAW1S9J5</accession>
<dbReference type="Proteomes" id="UP001438707">
    <property type="component" value="Unassembled WGS sequence"/>
</dbReference>
<gene>
    <name evidence="1" type="ORF">WJX74_004591</name>
</gene>
<dbReference type="AlphaFoldDB" id="A0AAW1S9J5"/>